<evidence type="ECO:0000313" key="1">
    <source>
        <dbReference type="EMBL" id="GAA4455976.1"/>
    </source>
</evidence>
<dbReference type="Proteomes" id="UP001501175">
    <property type="component" value="Unassembled WGS sequence"/>
</dbReference>
<proteinExistence type="predicted"/>
<comment type="caution">
    <text evidence="1">The sequence shown here is derived from an EMBL/GenBank/DDBJ whole genome shotgun (WGS) entry which is preliminary data.</text>
</comment>
<protein>
    <submittedName>
        <fullName evidence="1">Uncharacterized protein</fullName>
    </submittedName>
</protein>
<accession>A0ABP8MTV0</accession>
<evidence type="ECO:0000313" key="2">
    <source>
        <dbReference type="Proteomes" id="UP001501175"/>
    </source>
</evidence>
<organism evidence="1 2">
    <name type="scientific">Nibrella saemangeumensis</name>
    <dbReference type="NCBI Taxonomy" id="1084526"/>
    <lineage>
        <taxon>Bacteria</taxon>
        <taxon>Pseudomonadati</taxon>
        <taxon>Bacteroidota</taxon>
        <taxon>Cytophagia</taxon>
        <taxon>Cytophagales</taxon>
        <taxon>Spirosomataceae</taxon>
        <taxon>Nibrella</taxon>
    </lineage>
</organism>
<keyword evidence="2" id="KW-1185">Reference proteome</keyword>
<dbReference type="EMBL" id="BAABHD010000027">
    <property type="protein sequence ID" value="GAA4455976.1"/>
    <property type="molecule type" value="Genomic_DNA"/>
</dbReference>
<name>A0ABP8MTV0_9BACT</name>
<gene>
    <name evidence="1" type="ORF">GCM10023189_24490</name>
</gene>
<reference evidence="2" key="1">
    <citation type="journal article" date="2019" name="Int. J. Syst. Evol. Microbiol.">
        <title>The Global Catalogue of Microorganisms (GCM) 10K type strain sequencing project: providing services to taxonomists for standard genome sequencing and annotation.</title>
        <authorList>
            <consortium name="The Broad Institute Genomics Platform"/>
            <consortium name="The Broad Institute Genome Sequencing Center for Infectious Disease"/>
            <person name="Wu L."/>
            <person name="Ma J."/>
        </authorList>
    </citation>
    <scope>NUCLEOTIDE SEQUENCE [LARGE SCALE GENOMIC DNA]</scope>
    <source>
        <strain evidence="2">JCM 17927</strain>
    </source>
</reference>
<sequence>MGLLLYCEQESKPLQTPAMTSAIASIWPARLFIVPRIGSDGLCRYGLVTYRWGSTFATP</sequence>